<feature type="region of interest" description="Disordered" evidence="5">
    <location>
        <begin position="234"/>
        <end position="288"/>
    </location>
</feature>
<dbReference type="Gene3D" id="2.30.30.140">
    <property type="match status" value="1"/>
</dbReference>
<organism evidence="7 8">
    <name type="scientific">Caenorhabditis elegans</name>
    <dbReference type="NCBI Taxonomy" id="6239"/>
    <lineage>
        <taxon>Eukaryota</taxon>
        <taxon>Metazoa</taxon>
        <taxon>Ecdysozoa</taxon>
        <taxon>Nematoda</taxon>
        <taxon>Chromadorea</taxon>
        <taxon>Rhabditida</taxon>
        <taxon>Rhabditina</taxon>
        <taxon>Rhabditomorpha</taxon>
        <taxon>Rhabditoidea</taxon>
        <taxon>Rhabditidae</taxon>
        <taxon>Peloderinae</taxon>
        <taxon>Caenorhabditis</taxon>
    </lineage>
</organism>
<dbReference type="GO" id="GO:0003690">
    <property type="term" value="F:double-stranded DNA binding"/>
    <property type="evidence" value="ECO:0000318"/>
    <property type="project" value="GO_Central"/>
</dbReference>
<dbReference type="SUPFAM" id="SSF57667">
    <property type="entry name" value="beta-beta-alpha zinc fingers"/>
    <property type="match status" value="1"/>
</dbReference>
<dbReference type="Proteomes" id="UP000001940">
    <property type="component" value="Chromosome I"/>
</dbReference>
<evidence type="ECO:0000313" key="8">
    <source>
        <dbReference type="Proteomes" id="UP000001940"/>
    </source>
</evidence>
<keyword evidence="2" id="KW-0479">Metal-binding</keyword>
<name>Q9XWF2_CAEEL</name>
<dbReference type="FunFam" id="2.30.30.30:FF:000021">
    <property type="entry name" value="DNA/RNA-binding protein KIN17, putative"/>
    <property type="match status" value="1"/>
</dbReference>
<evidence type="ECO:0000313" key="7">
    <source>
        <dbReference type="EMBL" id="CAA21720.1"/>
    </source>
</evidence>
<dbReference type="GO" id="GO:0005730">
    <property type="term" value="C:nucleolus"/>
    <property type="evidence" value="ECO:0007005"/>
    <property type="project" value="WormBase"/>
</dbReference>
<evidence type="ECO:0000256" key="2">
    <source>
        <dbReference type="ARBA" id="ARBA00022723"/>
    </source>
</evidence>
<dbReference type="Gene3D" id="2.30.30.30">
    <property type="match status" value="1"/>
</dbReference>
<dbReference type="WormBase" id="Y52B11A.9">
    <property type="protein sequence ID" value="CE20297"/>
    <property type="gene ID" value="WBGene00013128"/>
    <property type="gene designation" value="dxbp-1"/>
</dbReference>
<dbReference type="PIR" id="T27106">
    <property type="entry name" value="T27106"/>
</dbReference>
<keyword evidence="4" id="KW-0862">Zinc</keyword>
<accession>Q9XWF2</accession>
<dbReference type="AGR" id="WB:WBGene00013128"/>
<dbReference type="FunCoup" id="Q9XWF2">
    <property type="interactions" value="3403"/>
</dbReference>
<dbReference type="Pfam" id="PF10357">
    <property type="entry name" value="WH_KIN17"/>
    <property type="match status" value="1"/>
</dbReference>
<comment type="similarity">
    <text evidence="1">Belongs to the KIN17 family.</text>
</comment>
<dbReference type="InterPro" id="IPR041330">
    <property type="entry name" value="KN17_SH3"/>
</dbReference>
<dbReference type="RefSeq" id="NP_492860.1">
    <property type="nucleotide sequence ID" value="NM_060459.6"/>
</dbReference>
<dbReference type="InterPro" id="IPR038254">
    <property type="entry name" value="KIN17_WH-like_sf"/>
</dbReference>
<dbReference type="Pfam" id="PF25095">
    <property type="entry name" value="C2H2-zf_KIN17"/>
    <property type="match status" value="1"/>
</dbReference>
<dbReference type="OrthoDB" id="10266249at2759"/>
<dbReference type="GO" id="GO:0008270">
    <property type="term" value="F:zinc ion binding"/>
    <property type="evidence" value="ECO:0007669"/>
    <property type="project" value="UniProtKB-KW"/>
</dbReference>
<dbReference type="SMR" id="Q9XWF2"/>
<keyword evidence="8" id="KW-1185">Reference proteome</keyword>
<evidence type="ECO:0000256" key="3">
    <source>
        <dbReference type="ARBA" id="ARBA00022771"/>
    </source>
</evidence>
<evidence type="ECO:0000256" key="1">
    <source>
        <dbReference type="ARBA" id="ARBA00008517"/>
    </source>
</evidence>
<dbReference type="FunFam" id="1.10.10.2030:FF:000001">
    <property type="entry name" value="DNA/RNA-binding protein KIN17, putative"/>
    <property type="match status" value="1"/>
</dbReference>
<dbReference type="Pfam" id="PF25092">
    <property type="entry name" value="SH3_KIN17_C"/>
    <property type="match status" value="1"/>
</dbReference>
<dbReference type="GO" id="GO:0006974">
    <property type="term" value="P:DNA damage response"/>
    <property type="evidence" value="ECO:0000318"/>
    <property type="project" value="GO_Central"/>
</dbReference>
<dbReference type="InterPro" id="IPR041995">
    <property type="entry name" value="KOW_KIN17"/>
</dbReference>
<dbReference type="eggNOG" id="KOG2837">
    <property type="taxonomic scope" value="Eukaryota"/>
</dbReference>
<dbReference type="PhylomeDB" id="Q9XWF2"/>
<dbReference type="STRING" id="6239.Y52B11A.9.2"/>
<dbReference type="UCSC" id="Y52B11A.9">
    <property type="organism name" value="c. elegans"/>
</dbReference>
<protein>
    <submittedName>
        <fullName evidence="7">DNA/RNA-binding protein Kin17 WH-like domain-containing protein</fullName>
    </submittedName>
</protein>
<dbReference type="InParanoid" id="Q9XWF2"/>
<dbReference type="GO" id="GO:0005634">
    <property type="term" value="C:nucleus"/>
    <property type="evidence" value="ECO:0000318"/>
    <property type="project" value="GO_Central"/>
</dbReference>
<gene>
    <name evidence="7 9" type="primary">dxbp-1</name>
    <name evidence="9" type="synonym">dox-1</name>
    <name evidence="7" type="ORF">CELE_Y52B11A.9</name>
    <name evidence="9" type="ORF">Y52B11A.9</name>
</gene>
<dbReference type="GO" id="GO:0006260">
    <property type="term" value="P:DNA replication"/>
    <property type="evidence" value="ECO:0000318"/>
    <property type="project" value="GO_Central"/>
</dbReference>
<dbReference type="KEGG" id="cel:CELE_Y52B11A.9"/>
<evidence type="ECO:0000313" key="9">
    <source>
        <dbReference type="WormBase" id="Y52B11A.9"/>
    </source>
</evidence>
<proteinExistence type="evidence at protein level"/>
<dbReference type="PaxDb" id="6239-Y52B11A.9"/>
<dbReference type="Gene3D" id="1.10.10.2030">
    <property type="entry name" value="DNA/RNA-binding protein Kin17, conserved domain"/>
    <property type="match status" value="1"/>
</dbReference>
<dbReference type="InterPro" id="IPR019447">
    <property type="entry name" value="DNA/RNA-bd_Kin17_WH-like_dom"/>
</dbReference>
<dbReference type="GeneID" id="173005"/>
<keyword evidence="10" id="KW-1267">Proteomics identification</keyword>
<dbReference type="HOGENOM" id="CLU_030065_1_0_1"/>
<evidence type="ECO:0007829" key="10">
    <source>
        <dbReference type="PeptideAtlas" id="Q9XWF2"/>
    </source>
</evidence>
<dbReference type="CDD" id="cd13155">
    <property type="entry name" value="KOW_KIN17"/>
    <property type="match status" value="1"/>
</dbReference>
<reference evidence="7 8" key="1">
    <citation type="journal article" date="1998" name="Science">
        <title>Genome sequence of the nematode C. elegans: a platform for investigating biology.</title>
        <authorList>
            <consortium name="The C. elegans sequencing consortium"/>
            <person name="Sulson J.E."/>
            <person name="Waterston R."/>
        </authorList>
    </citation>
    <scope>NUCLEOTIDE SEQUENCE [LARGE SCALE GENOMIC DNA]</scope>
    <source>
        <strain evidence="7 8">Bristol N2</strain>
    </source>
</reference>
<dbReference type="InterPro" id="IPR056767">
    <property type="entry name" value="C2H2-Znf_KIN17"/>
</dbReference>
<dbReference type="PANTHER" id="PTHR12805">
    <property type="entry name" value="KIN17 KIN, ANTIGENIC DETERMINANT OF RECA PROTEIN HOMOLOG"/>
    <property type="match status" value="1"/>
</dbReference>
<evidence type="ECO:0000256" key="5">
    <source>
        <dbReference type="SAM" id="MobiDB-lite"/>
    </source>
</evidence>
<dbReference type="PeptideAtlas" id="Q9XWF2"/>
<dbReference type="PANTHER" id="PTHR12805:SF0">
    <property type="entry name" value="DNA_RNA-BINDING PROTEIN KIN17"/>
    <property type="match status" value="1"/>
</dbReference>
<dbReference type="Bgee" id="WBGene00013128">
    <property type="expression patterns" value="Expressed in germ line (C elegans) and 4 other cell types or tissues"/>
</dbReference>
<dbReference type="InterPro" id="IPR037321">
    <property type="entry name" value="KIN17-like"/>
</dbReference>
<dbReference type="IntAct" id="Q9XWF2">
    <property type="interactions" value="2"/>
</dbReference>
<dbReference type="CTD" id="173005"/>
<dbReference type="Pfam" id="PF18131">
    <property type="entry name" value="KN17_SH3"/>
    <property type="match status" value="1"/>
</dbReference>
<dbReference type="OMA" id="RMTDFIE"/>
<keyword evidence="3" id="KW-0863">Zinc-finger</keyword>
<evidence type="ECO:0000256" key="4">
    <source>
        <dbReference type="ARBA" id="ARBA00022833"/>
    </source>
</evidence>
<dbReference type="InterPro" id="IPR036236">
    <property type="entry name" value="Znf_C2H2_sf"/>
</dbReference>
<feature type="domain" description="DNA/RNA-binding protein Kin17 WH-like" evidence="6">
    <location>
        <begin position="52"/>
        <end position="176"/>
    </location>
</feature>
<feature type="compositionally biased region" description="Basic and acidic residues" evidence="5">
    <location>
        <begin position="271"/>
        <end position="288"/>
    </location>
</feature>
<dbReference type="EMBL" id="BX284601">
    <property type="protein sequence ID" value="CAA21720.1"/>
    <property type="molecule type" value="Genomic_DNA"/>
</dbReference>
<dbReference type="AlphaFoldDB" id="Q9XWF2"/>
<sequence>MGKHEKGSSKDLANRTKSKGLQKLKFFCQMCQKQCRDANGFKCHLTSEAHQRQLLLFAENSNSYLRQFSNDFEKNFMQLLRTSYGTKRVRANEVYNAFIKDKGHVHMNSTVWHSLTGFVQYLGSSGKCKIDEGDKGWYIAYIDQEALIRKEEDQRKQQQEKDDEERHMQIMDGMVQRGKELAGDDEHEYEATELIRDTPDQKIQLDLNLGILDRKLDVKSGVASAKISIFDMPKVKKEDPDEPGPSQPSRKSGKKRSRSRSPAAKKFSKKSALDEIKEMEERKKERKNRKDYWMREGIVVKVITKSLGSEYYKAKGVVRKVVDDYTAQVKLDDGTVVKLDQEHVETVIPSLGRQMMIVNGAYRGQEATLESIDEKRFSLRLKIASGPTRGRQIDVPYEDASKLA</sequence>
<evidence type="ECO:0000259" key="6">
    <source>
        <dbReference type="SMART" id="SM01253"/>
    </source>
</evidence>
<dbReference type="SMART" id="SM01253">
    <property type="entry name" value="Kin17_mid"/>
    <property type="match status" value="1"/>
</dbReference>
<dbReference type="InterPro" id="IPR014722">
    <property type="entry name" value="Rib_uL2_dom2"/>
</dbReference>